<feature type="compositionally biased region" description="Low complexity" evidence="1">
    <location>
        <begin position="96"/>
        <end position="112"/>
    </location>
</feature>
<feature type="compositionally biased region" description="Gly residues" evidence="1">
    <location>
        <begin position="257"/>
        <end position="286"/>
    </location>
</feature>
<feature type="compositionally biased region" description="Polar residues" evidence="1">
    <location>
        <begin position="746"/>
        <end position="759"/>
    </location>
</feature>
<feature type="region of interest" description="Disordered" evidence="1">
    <location>
        <begin position="96"/>
        <end position="404"/>
    </location>
</feature>
<dbReference type="AlphaFoldDB" id="A0A1M2VIF5"/>
<feature type="compositionally biased region" description="Low complexity" evidence="1">
    <location>
        <begin position="234"/>
        <end position="256"/>
    </location>
</feature>
<organism evidence="2 3">
    <name type="scientific">Trametes pubescens</name>
    <name type="common">White-rot fungus</name>
    <dbReference type="NCBI Taxonomy" id="154538"/>
    <lineage>
        <taxon>Eukaryota</taxon>
        <taxon>Fungi</taxon>
        <taxon>Dikarya</taxon>
        <taxon>Basidiomycota</taxon>
        <taxon>Agaricomycotina</taxon>
        <taxon>Agaricomycetes</taxon>
        <taxon>Polyporales</taxon>
        <taxon>Polyporaceae</taxon>
        <taxon>Trametes</taxon>
    </lineage>
</organism>
<dbReference type="Proteomes" id="UP000184267">
    <property type="component" value="Unassembled WGS sequence"/>
</dbReference>
<evidence type="ECO:0000256" key="1">
    <source>
        <dbReference type="SAM" id="MobiDB-lite"/>
    </source>
</evidence>
<feature type="compositionally biased region" description="Polar residues" evidence="1">
    <location>
        <begin position="778"/>
        <end position="788"/>
    </location>
</feature>
<dbReference type="EMBL" id="MNAD01001191">
    <property type="protein sequence ID" value="OJT07339.1"/>
    <property type="molecule type" value="Genomic_DNA"/>
</dbReference>
<feature type="compositionally biased region" description="Acidic residues" evidence="1">
    <location>
        <begin position="644"/>
        <end position="658"/>
    </location>
</feature>
<gene>
    <name evidence="2" type="ORF">TRAPUB_1805</name>
</gene>
<feature type="compositionally biased region" description="Pro residues" evidence="1">
    <location>
        <begin position="220"/>
        <end position="233"/>
    </location>
</feature>
<feature type="region of interest" description="Disordered" evidence="1">
    <location>
        <begin position="818"/>
        <end position="849"/>
    </location>
</feature>
<protein>
    <recommendedName>
        <fullName evidence="4">Proteasome subunit alpha type 1</fullName>
    </recommendedName>
</protein>
<evidence type="ECO:0000313" key="2">
    <source>
        <dbReference type="EMBL" id="OJT07339.1"/>
    </source>
</evidence>
<reference evidence="2 3" key="1">
    <citation type="submission" date="2016-10" db="EMBL/GenBank/DDBJ databases">
        <title>Genome sequence of the basidiomycete white-rot fungus Trametes pubescens.</title>
        <authorList>
            <person name="Makela M.R."/>
            <person name="Granchi Z."/>
            <person name="Peng M."/>
            <person name="De Vries R.P."/>
            <person name="Grigoriev I."/>
            <person name="Riley R."/>
            <person name="Hilden K."/>
        </authorList>
    </citation>
    <scope>NUCLEOTIDE SEQUENCE [LARGE SCALE GENOMIC DNA]</scope>
    <source>
        <strain evidence="2 3">FBCC735</strain>
    </source>
</reference>
<evidence type="ECO:0000313" key="3">
    <source>
        <dbReference type="Proteomes" id="UP000184267"/>
    </source>
</evidence>
<evidence type="ECO:0008006" key="4">
    <source>
        <dbReference type="Google" id="ProtNLM"/>
    </source>
</evidence>
<feature type="compositionally biased region" description="Polar residues" evidence="1">
    <location>
        <begin position="677"/>
        <end position="691"/>
    </location>
</feature>
<feature type="compositionally biased region" description="Low complexity" evidence="1">
    <location>
        <begin position="522"/>
        <end position="531"/>
    </location>
</feature>
<feature type="region of interest" description="Disordered" evidence="1">
    <location>
        <begin position="1"/>
        <end position="31"/>
    </location>
</feature>
<proteinExistence type="predicted"/>
<feature type="compositionally biased region" description="Polar residues" evidence="1">
    <location>
        <begin position="314"/>
        <end position="327"/>
    </location>
</feature>
<feature type="region of interest" description="Disordered" evidence="1">
    <location>
        <begin position="515"/>
        <end position="586"/>
    </location>
</feature>
<feature type="compositionally biased region" description="Low complexity" evidence="1">
    <location>
        <begin position="127"/>
        <end position="184"/>
    </location>
</feature>
<keyword evidence="3" id="KW-1185">Reference proteome</keyword>
<feature type="compositionally biased region" description="Basic and acidic residues" evidence="1">
    <location>
        <begin position="633"/>
        <end position="643"/>
    </location>
</feature>
<comment type="caution">
    <text evidence="2">The sequence shown here is derived from an EMBL/GenBank/DDBJ whole genome shotgun (WGS) entry which is preliminary data.</text>
</comment>
<feature type="compositionally biased region" description="Low complexity" evidence="1">
    <location>
        <begin position="730"/>
        <end position="742"/>
    </location>
</feature>
<dbReference type="OrthoDB" id="431557at2759"/>
<feature type="compositionally biased region" description="Pro residues" evidence="1">
    <location>
        <begin position="113"/>
        <end position="126"/>
    </location>
</feature>
<dbReference type="OMA" id="RIYFHTP"/>
<feature type="compositionally biased region" description="Polar residues" evidence="1">
    <location>
        <begin position="699"/>
        <end position="723"/>
    </location>
</feature>
<feature type="compositionally biased region" description="Pro residues" evidence="1">
    <location>
        <begin position="15"/>
        <end position="27"/>
    </location>
</feature>
<feature type="compositionally biased region" description="Low complexity" evidence="1">
    <location>
        <begin position="340"/>
        <end position="375"/>
    </location>
</feature>
<sequence>MNKNPFATAAYTQQPPLPPGPPPPQPAQPDYSAYWAAAAAAQQAQQQPGAAAAAAAYAAQWNAAQPAQQAATAAAAARPADQAHLYANYGYGANWQAQQQRQQHQQPQQAYQPPAPVVQPPPPPAQPQYSPYQPQQAAYQQPYVPQATPQAIPQAIPQAAYQQPPAQPFQQPQQFFPQQQQQQQHRQNRPPIAHHTSPQQFPPAKRQRFDGPNQHRGGPPAQPQFQPPPPPPMQQQGGMYNQNQGPGPGPGQYTRGGAPGMNPAGGRGGYNGGRGGGNMNPRGRGGSMNIQRGGTRGRGGGSYNNMGTRGGAPQTGSFRGHNSNRGFNNRDTRRGGSFTNQGYSHGQHQQQQSYGHHQNNSSFRGRGQGYSYSSRGGRHDGAGSASGRESVGATSASFSSGKKDENKRTLTDFKIIGLKIPELDWSWGLSPEAATPVVKEEPIATAIPSETPAVVKTADSATPAPAEGATTGLDAAAVAAAAAPVLEAAGVKDIAALLGPPPSRVRIYFHTPVTPDDAHPISSQSSGLNSSNARKGKRKKLEDDDGDYEEGRGAPPPPPHGSGLDSSADYEGAGRESVAPSVAETTSEGDWLMAAIGEEEGDGDGGENLHVSEVEHYLDNGDAGDFGNEYDQGDGHDGDHVMGDEDAQGSEVDPDDETFASFNANGPNDLARHHLQVNGNGQANEPSPSSQEQREGDTNPATQQGNSNHSSQDTIASTPSVQLPAQGGTAPPADASAIAAPAVVENQGSNAVASQSTDAQAAPPPAPRTVPLQAMDSIASTVPDTNQDGGQGSPYASTVIDGGDSAEHNEHEYEATQPAYDPEHPYDASTSHDPNAPAEDASANPALLGDKVPSASRLSVSYAGATKRLVVDAEVVPKLKVFRAEGRIEVTLQLQEDERGGLKGIAMEGCSEETTYVALDISEQLESEDPTVPPFSKAKVPSEISLILYLDKEKPLSEPRWVKTGDVQEWLRSMFGRMFWVAGDAADGWERRIEVADPDPAPTIWTVLESWASNSNIGQETERKRFLRTHMTETDNILEILLRLVRGERSTFTQNAPLAPPSVSGPLLSALTQGSAHGAQQTHVSLAVLAMFRLAVDFASKAAGDKGKAEAEEHVGEIIRSLPSHLVYKSLDGIFKEWRVEKKGGSRPPA</sequence>
<feature type="region of interest" description="Disordered" evidence="1">
    <location>
        <begin position="618"/>
        <end position="805"/>
    </location>
</feature>
<dbReference type="STRING" id="154538.A0A1M2VIF5"/>
<name>A0A1M2VIF5_TRAPU</name>
<accession>A0A1M2VIF5</accession>